<organism evidence="1 2">
    <name type="scientific">Parablautia muri</name>
    <dbReference type="NCBI Taxonomy" id="2320879"/>
    <lineage>
        <taxon>Bacteria</taxon>
        <taxon>Bacillati</taxon>
        <taxon>Bacillota</taxon>
        <taxon>Clostridia</taxon>
        <taxon>Lachnospirales</taxon>
        <taxon>Lachnospiraceae</taxon>
        <taxon>Parablautia</taxon>
    </lineage>
</organism>
<name>A0A9X5BEL9_9FIRM</name>
<keyword evidence="2" id="KW-1185">Reference proteome</keyword>
<dbReference type="Proteomes" id="UP001154420">
    <property type="component" value="Unassembled WGS sequence"/>
</dbReference>
<comment type="caution">
    <text evidence="1">The sequence shown here is derived from an EMBL/GenBank/DDBJ whole genome shotgun (WGS) entry which is preliminary data.</text>
</comment>
<dbReference type="EMBL" id="QZDT01000006">
    <property type="protein sequence ID" value="NBJ92203.1"/>
    <property type="molecule type" value="Genomic_DNA"/>
</dbReference>
<proteinExistence type="predicted"/>
<gene>
    <name evidence="1" type="ORF">D5281_06250</name>
</gene>
<dbReference type="RefSeq" id="WP_160559288.1">
    <property type="nucleotide sequence ID" value="NZ_QZDT01000006.1"/>
</dbReference>
<reference evidence="1" key="1">
    <citation type="submission" date="2018-09" db="EMBL/GenBank/DDBJ databases">
        <title>Murine metabolic-syndrome-specific gut microbial biobank.</title>
        <authorList>
            <person name="Liu C."/>
        </authorList>
    </citation>
    <scope>NUCLEOTIDE SEQUENCE</scope>
    <source>
        <strain evidence="1">D42-62</strain>
    </source>
</reference>
<evidence type="ECO:0000313" key="2">
    <source>
        <dbReference type="Proteomes" id="UP001154420"/>
    </source>
</evidence>
<dbReference type="OrthoDB" id="1891855at2"/>
<accession>A0A9X5BEL9</accession>
<evidence type="ECO:0000313" key="1">
    <source>
        <dbReference type="EMBL" id="NBJ92203.1"/>
    </source>
</evidence>
<dbReference type="AlphaFoldDB" id="A0A9X5BEL9"/>
<sequence length="1137" mass="132960">MWRSIKIGNVKAGRVRIYKFNSFKALTKKENDIRNDKDKGNDYLLEEIAKNKDIRSIDRKYLYYKDKEGKEKENERYQIAVFEGDIVRLALKERKEAKADYQLLDEIVYMEVFHNDIMWQIIRDGILIADKRYILYSATTGQVRNTTVTLLRKDFFDNNKDALMVGLSVEYINEQGGMNVGKYLAYTALPLSSSVLPEKEIDIDRCMLVKGLETSVRGMVKYIDIQPDQNGQHYVADTPDGFIEKDIPIEHTDGAGMFLPGELPSSCQIRSGFFKGAMFPFDFRLFANEVAHNTKIPDAWEDEIDVEEQDIRYIFTTSQLKMWKMYSSWEEYKKAFRENKIKISINSYANPAKETVTFAYQYLQTLPYGCDIKRLCTPAKNDLKRLHTDIEYVKSEMGYADDSETEINDDTDNEDIEDSESIDDVIAVTDDIQTNSIETTEKQSCNSIIAEALNVYPQLIYDPYIEKKIRQLVKSRRRSYRAGKIPLSGYYSYAAPDMYAFCEYLFCGESNPEGLVPKNHIYNKYYDEKGNVEHLICLRSPHLSRYEYGKRNLTKSDECREWFKYMESDTVVSCHDLLSKTLQMDWDGDEILVSDDAELWELAKDLPEYPLYYVMQQAEPQQITNEAIFDTLVKGFNNNVIGDSSNAMTKLWNAPDISEDNPLLYDDAINVYCAYSNYAIDYPKTGKNLALGEYEELYNKLVPPKEGKERLVKSEIKHPNFFIEAKGKKSKNVEKPTKSVMDRIKKYIGEGTGRLDYTYFDDSKRNEFDYRMLMNNEKKENETAKYEVNRYDNQYQRLYLTLKRRKASKKYICSVIDKEEHMKNMDATERAGRFETFHYHCIQEIKEIFTDKNGFFNENFAVNYLIDMEYMQHEFITSSKDILWKCFGHIILDNLQKNVTGNIVIKFRPRKAYKKAVKGDAILDKKIAEKMECRHIDITQSDLSFITNSLELYKNGNPHSNDMELLYVLFCMYKEAKASNKLKDGYFVITKRKHITNYDDKSKKKKKRKIKFNMNKIMEIAGAKSYAGSFDRFRDTNGIEIIEDEEKEQYKFKIDIPNVEEQCLFTVRNIFNPLIYLQAYQQNKDICVCKVCGKDFIKTSNNQKTCGKACSDLLQRLNVAKRNEKNRKTEIKEQKVI</sequence>
<protein>
    <submittedName>
        <fullName evidence="1">Uncharacterized protein</fullName>
    </submittedName>
</protein>